<proteinExistence type="predicted"/>
<dbReference type="Proteomes" id="UP000276588">
    <property type="component" value="Unassembled WGS sequence"/>
</dbReference>
<comment type="caution">
    <text evidence="2">The sequence shown here is derived from an EMBL/GenBank/DDBJ whole genome shotgun (WGS) entry which is preliminary data.</text>
</comment>
<evidence type="ECO:0000313" key="2">
    <source>
        <dbReference type="EMBL" id="RJX43371.1"/>
    </source>
</evidence>
<dbReference type="OrthoDB" id="214079at2157"/>
<sequence>MSTSHTQIRVSTRVKRILDRCRRADESYNDFLERVLIGTTSDPSDRLNQETETESDPVSLHRKRAKIRRNGWTRQLTTDERDTDD</sequence>
<evidence type="ECO:0000256" key="1">
    <source>
        <dbReference type="SAM" id="MobiDB-lite"/>
    </source>
</evidence>
<gene>
    <name evidence="2" type="ORF">DM826_07115</name>
</gene>
<keyword evidence="3" id="KW-1185">Reference proteome</keyword>
<feature type="region of interest" description="Disordered" evidence="1">
    <location>
        <begin position="40"/>
        <end position="66"/>
    </location>
</feature>
<dbReference type="EMBL" id="QKNY01000009">
    <property type="protein sequence ID" value="RJX43371.1"/>
    <property type="molecule type" value="Genomic_DNA"/>
</dbReference>
<organism evidence="2 3">
    <name type="scientific">Halonotius aquaticus</name>
    <dbReference type="NCBI Taxonomy" id="2216978"/>
    <lineage>
        <taxon>Archaea</taxon>
        <taxon>Methanobacteriati</taxon>
        <taxon>Methanobacteriota</taxon>
        <taxon>Stenosarchaea group</taxon>
        <taxon>Halobacteria</taxon>
        <taxon>Halobacteriales</taxon>
        <taxon>Haloferacaceae</taxon>
        <taxon>Halonotius</taxon>
    </lineage>
</organism>
<evidence type="ECO:0000313" key="3">
    <source>
        <dbReference type="Proteomes" id="UP000276588"/>
    </source>
</evidence>
<accession>A0A3A6PP56</accession>
<reference evidence="2 3" key="1">
    <citation type="submission" date="2018-06" db="EMBL/GenBank/DDBJ databases">
        <title>Halonotius sp. F13-13 a new haloarchaeeon isolated from a solar saltern from Isla Cristina, Huelva, Spain.</title>
        <authorList>
            <person name="Duran-Viseras A."/>
            <person name="Sanchez-Porro C."/>
            <person name="Ventosa A."/>
        </authorList>
    </citation>
    <scope>NUCLEOTIDE SEQUENCE [LARGE SCALE GENOMIC DNA]</scope>
    <source>
        <strain evidence="2 3">F13-13</strain>
    </source>
</reference>
<name>A0A3A6PP56_9EURY</name>
<protein>
    <submittedName>
        <fullName evidence="2">Uncharacterized protein</fullName>
    </submittedName>
</protein>
<dbReference type="RefSeq" id="WP_120102707.1">
    <property type="nucleotide sequence ID" value="NZ_QKNY01000009.1"/>
</dbReference>
<dbReference type="AlphaFoldDB" id="A0A3A6PP56"/>